<evidence type="ECO:0000256" key="4">
    <source>
        <dbReference type="ARBA" id="ARBA00023125"/>
    </source>
</evidence>
<evidence type="ECO:0000313" key="8">
    <source>
        <dbReference type="EMBL" id="CAF4387645.1"/>
    </source>
</evidence>
<name>A0A820NIY6_9BILA</name>
<feature type="domain" description="THAP-type" evidence="7">
    <location>
        <begin position="1"/>
        <end position="42"/>
    </location>
</feature>
<dbReference type="PROSITE" id="PS50950">
    <property type="entry name" value="ZF_THAP"/>
    <property type="match status" value="1"/>
</dbReference>
<keyword evidence="3" id="KW-0862">Zinc</keyword>
<protein>
    <recommendedName>
        <fullName evidence="7">THAP-type domain-containing protein</fullName>
    </recommendedName>
</protein>
<evidence type="ECO:0000313" key="9">
    <source>
        <dbReference type="Proteomes" id="UP000663881"/>
    </source>
</evidence>
<keyword evidence="2 5" id="KW-0863">Zinc-finger</keyword>
<accession>A0A820NIY6</accession>
<gene>
    <name evidence="8" type="ORF">OKA104_LOCUS50702</name>
</gene>
<sequence length="132" mass="15270">MRTDLRPSTNHRVCEQHFEESCFDHVEDTTKVLRPKSLPTLFDLEVFYKMIAYQNKSQETNKTNKKTNITFHTSNPEIDGRTLEPILKLESGHVKTRLAPTTSMNSSQQESIDKTQSSSFIVNKTNFNHHDT</sequence>
<feature type="region of interest" description="Disordered" evidence="6">
    <location>
        <begin position="98"/>
        <end position="132"/>
    </location>
</feature>
<dbReference type="EMBL" id="CAJOAY010026002">
    <property type="protein sequence ID" value="CAF4387645.1"/>
    <property type="molecule type" value="Genomic_DNA"/>
</dbReference>
<dbReference type="GO" id="GO:0008270">
    <property type="term" value="F:zinc ion binding"/>
    <property type="evidence" value="ECO:0007669"/>
    <property type="project" value="UniProtKB-KW"/>
</dbReference>
<dbReference type="InterPro" id="IPR006612">
    <property type="entry name" value="THAP_Znf"/>
</dbReference>
<evidence type="ECO:0000256" key="5">
    <source>
        <dbReference type="PROSITE-ProRule" id="PRU00309"/>
    </source>
</evidence>
<feature type="non-terminal residue" evidence="8">
    <location>
        <position position="132"/>
    </location>
</feature>
<evidence type="ECO:0000256" key="6">
    <source>
        <dbReference type="SAM" id="MobiDB-lite"/>
    </source>
</evidence>
<dbReference type="AlphaFoldDB" id="A0A820NIY6"/>
<evidence type="ECO:0000256" key="2">
    <source>
        <dbReference type="ARBA" id="ARBA00022771"/>
    </source>
</evidence>
<dbReference type="GO" id="GO:0003677">
    <property type="term" value="F:DNA binding"/>
    <property type="evidence" value="ECO:0007669"/>
    <property type="project" value="UniProtKB-UniRule"/>
</dbReference>
<dbReference type="Pfam" id="PF05485">
    <property type="entry name" value="THAP"/>
    <property type="match status" value="1"/>
</dbReference>
<reference evidence="8" key="1">
    <citation type="submission" date="2021-02" db="EMBL/GenBank/DDBJ databases">
        <authorList>
            <person name="Nowell W R."/>
        </authorList>
    </citation>
    <scope>NUCLEOTIDE SEQUENCE</scope>
</reference>
<dbReference type="SUPFAM" id="SSF57716">
    <property type="entry name" value="Glucocorticoid receptor-like (DNA-binding domain)"/>
    <property type="match status" value="1"/>
</dbReference>
<keyword evidence="1" id="KW-0479">Metal-binding</keyword>
<comment type="caution">
    <text evidence="8">The sequence shown here is derived from an EMBL/GenBank/DDBJ whole genome shotgun (WGS) entry which is preliminary data.</text>
</comment>
<proteinExistence type="predicted"/>
<evidence type="ECO:0000259" key="7">
    <source>
        <dbReference type="PROSITE" id="PS50950"/>
    </source>
</evidence>
<organism evidence="8 9">
    <name type="scientific">Adineta steineri</name>
    <dbReference type="NCBI Taxonomy" id="433720"/>
    <lineage>
        <taxon>Eukaryota</taxon>
        <taxon>Metazoa</taxon>
        <taxon>Spiralia</taxon>
        <taxon>Gnathifera</taxon>
        <taxon>Rotifera</taxon>
        <taxon>Eurotatoria</taxon>
        <taxon>Bdelloidea</taxon>
        <taxon>Adinetida</taxon>
        <taxon>Adinetidae</taxon>
        <taxon>Adineta</taxon>
    </lineage>
</organism>
<keyword evidence="4 5" id="KW-0238">DNA-binding</keyword>
<evidence type="ECO:0000256" key="1">
    <source>
        <dbReference type="ARBA" id="ARBA00022723"/>
    </source>
</evidence>
<feature type="compositionally biased region" description="Polar residues" evidence="6">
    <location>
        <begin position="99"/>
        <end position="126"/>
    </location>
</feature>
<dbReference type="Proteomes" id="UP000663881">
    <property type="component" value="Unassembled WGS sequence"/>
</dbReference>
<evidence type="ECO:0000256" key="3">
    <source>
        <dbReference type="ARBA" id="ARBA00022833"/>
    </source>
</evidence>